<reference evidence="1 2" key="1">
    <citation type="journal article" date="2022" name="Hortic Res">
        <title>A haplotype resolved chromosomal level avocado genome allows analysis of novel avocado genes.</title>
        <authorList>
            <person name="Nath O."/>
            <person name="Fletcher S.J."/>
            <person name="Hayward A."/>
            <person name="Shaw L.M."/>
            <person name="Masouleh A.K."/>
            <person name="Furtado A."/>
            <person name="Henry R.J."/>
            <person name="Mitter N."/>
        </authorList>
    </citation>
    <scope>NUCLEOTIDE SEQUENCE [LARGE SCALE GENOMIC DNA]</scope>
    <source>
        <strain evidence="2">cv. Hass</strain>
    </source>
</reference>
<evidence type="ECO:0000313" key="1">
    <source>
        <dbReference type="EMBL" id="KAJ8646415.1"/>
    </source>
</evidence>
<organism evidence="1 2">
    <name type="scientific">Persea americana</name>
    <name type="common">Avocado</name>
    <dbReference type="NCBI Taxonomy" id="3435"/>
    <lineage>
        <taxon>Eukaryota</taxon>
        <taxon>Viridiplantae</taxon>
        <taxon>Streptophyta</taxon>
        <taxon>Embryophyta</taxon>
        <taxon>Tracheophyta</taxon>
        <taxon>Spermatophyta</taxon>
        <taxon>Magnoliopsida</taxon>
        <taxon>Magnoliidae</taxon>
        <taxon>Laurales</taxon>
        <taxon>Lauraceae</taxon>
        <taxon>Persea</taxon>
    </lineage>
</organism>
<gene>
    <name evidence="1" type="ORF">MRB53_008163</name>
</gene>
<dbReference type="EMBL" id="CM056810">
    <property type="protein sequence ID" value="KAJ8646415.1"/>
    <property type="molecule type" value="Genomic_DNA"/>
</dbReference>
<name>A0ACC2MLY6_PERAE</name>
<comment type="caution">
    <text evidence="1">The sequence shown here is derived from an EMBL/GenBank/DDBJ whole genome shotgun (WGS) entry which is preliminary data.</text>
</comment>
<accession>A0ACC2MLY6</accession>
<evidence type="ECO:0000313" key="2">
    <source>
        <dbReference type="Proteomes" id="UP001234297"/>
    </source>
</evidence>
<proteinExistence type="predicted"/>
<protein>
    <submittedName>
        <fullName evidence="1">Uncharacterized protein</fullName>
    </submittedName>
</protein>
<dbReference type="Proteomes" id="UP001234297">
    <property type="component" value="Chromosome 2"/>
</dbReference>
<sequence>MGNSCFSHANSDAQKSNIPNLNSDEAAQKTSKHSAPVSASVGSHHSSKIGPVLGRPMEDIKSTYTMGKELGRGQFGFTHLCTLKSTG</sequence>
<keyword evidence="2" id="KW-1185">Reference proteome</keyword>